<feature type="domain" description="LUD" evidence="1">
    <location>
        <begin position="107"/>
        <end position="207"/>
    </location>
</feature>
<sequence>MSEARAEILGRVRAALSERPAATEVPWVYGRVVGTGDVDVVARFVERVADYRARIDRVEPGGAAGAIAAALQAAGARRAVADPAVRRTWPTGANWVADDGLGAYDLDRVDAVVTTATVAIANTGTIVLDHGDGQGRRALSLVPDVHVCVVSAEQIVDDVPKAVARLVESGLHTRPLTWISGPSATSDIELDRVEGVHGPRTLHVVVID</sequence>
<organism evidence="2 3">
    <name type="scientific">Mycolicibacterium vanbaalenii</name>
    <name type="common">Mycobacterium vanbaalenii</name>
    <dbReference type="NCBI Taxonomy" id="110539"/>
    <lineage>
        <taxon>Bacteria</taxon>
        <taxon>Bacillati</taxon>
        <taxon>Actinomycetota</taxon>
        <taxon>Actinomycetes</taxon>
        <taxon>Mycobacteriales</taxon>
        <taxon>Mycobacteriaceae</taxon>
        <taxon>Mycolicibacterium</taxon>
    </lineage>
</organism>
<dbReference type="PANTHER" id="PTHR43682:SF1">
    <property type="entry name" value="LACTATE UTILIZATION PROTEIN C"/>
    <property type="match status" value="1"/>
</dbReference>
<proteinExistence type="predicted"/>
<evidence type="ECO:0000313" key="3">
    <source>
        <dbReference type="Proteomes" id="UP000430146"/>
    </source>
</evidence>
<dbReference type="InterPro" id="IPR024185">
    <property type="entry name" value="FTHF_cligase-like_sf"/>
</dbReference>
<evidence type="ECO:0000259" key="1">
    <source>
        <dbReference type="Pfam" id="PF02589"/>
    </source>
</evidence>
<accession>A0A5S9NN13</accession>
<dbReference type="SUPFAM" id="SSF100950">
    <property type="entry name" value="NagB/RpiA/CoA transferase-like"/>
    <property type="match status" value="1"/>
</dbReference>
<name>A0A5S9NN13_MYCVN</name>
<dbReference type="OrthoDB" id="9794187at2"/>
<dbReference type="InterPro" id="IPR037171">
    <property type="entry name" value="NagB/RpiA_transferase-like"/>
</dbReference>
<gene>
    <name evidence="2" type="primary">lutC</name>
    <name evidence="2" type="ORF">AELLOGFF_02687</name>
</gene>
<dbReference type="RefSeq" id="WP_159229025.1">
    <property type="nucleotide sequence ID" value="NZ_CACSIP010000003.1"/>
</dbReference>
<evidence type="ECO:0000313" key="2">
    <source>
        <dbReference type="EMBL" id="CAA0091628.1"/>
    </source>
</evidence>
<keyword evidence="3" id="KW-1185">Reference proteome</keyword>
<dbReference type="Proteomes" id="UP000430146">
    <property type="component" value="Unassembled WGS sequence"/>
</dbReference>
<dbReference type="InterPro" id="IPR003741">
    <property type="entry name" value="LUD_dom"/>
</dbReference>
<dbReference type="PANTHER" id="PTHR43682">
    <property type="entry name" value="LACTATE UTILIZATION PROTEIN C"/>
    <property type="match status" value="1"/>
</dbReference>
<reference evidence="2 3" key="1">
    <citation type="submission" date="2019-11" db="EMBL/GenBank/DDBJ databases">
        <authorList>
            <person name="Holert J."/>
        </authorList>
    </citation>
    <scope>NUCLEOTIDE SEQUENCE [LARGE SCALE GENOMIC DNA]</scope>
    <source>
        <strain evidence="2">BC8_1</strain>
    </source>
</reference>
<dbReference type="Gene3D" id="3.40.50.10420">
    <property type="entry name" value="NagB/RpiA/CoA transferase-like"/>
    <property type="match status" value="1"/>
</dbReference>
<protein>
    <submittedName>
        <fullName evidence="2">Lactate utilization protein C</fullName>
    </submittedName>
</protein>
<dbReference type="EMBL" id="CACSIP010000003">
    <property type="protein sequence ID" value="CAA0091628.1"/>
    <property type="molecule type" value="Genomic_DNA"/>
</dbReference>
<dbReference type="AlphaFoldDB" id="A0A5S9NN13"/>
<dbReference type="Pfam" id="PF02589">
    <property type="entry name" value="LUD_dom"/>
    <property type="match status" value="1"/>
</dbReference>